<evidence type="ECO:0000313" key="5">
    <source>
        <dbReference type="Proteomes" id="UP000295371"/>
    </source>
</evidence>
<dbReference type="InterPro" id="IPR051920">
    <property type="entry name" value="MPT_Adenylyltrnsfr/MoaC-Rel"/>
</dbReference>
<evidence type="ECO:0000256" key="2">
    <source>
        <dbReference type="ARBA" id="ARBA00023150"/>
    </source>
</evidence>
<dbReference type="Gene3D" id="3.40.980.10">
    <property type="entry name" value="MoaB/Mog-like domain"/>
    <property type="match status" value="1"/>
</dbReference>
<dbReference type="PROSITE" id="PS01078">
    <property type="entry name" value="MOCF_BIOSYNTHESIS_1"/>
    <property type="match status" value="1"/>
</dbReference>
<dbReference type="UniPathway" id="UPA00344"/>
<dbReference type="InterPro" id="IPR001453">
    <property type="entry name" value="MoaB/Mog_dom"/>
</dbReference>
<dbReference type="SMART" id="SM00852">
    <property type="entry name" value="MoCF_biosynth"/>
    <property type="match status" value="1"/>
</dbReference>
<gene>
    <name evidence="4" type="ORF">CLV29_0046</name>
</gene>
<comment type="caution">
    <text evidence="4">The sequence shown here is derived from an EMBL/GenBank/DDBJ whole genome shotgun (WGS) entry which is preliminary data.</text>
</comment>
<dbReference type="Proteomes" id="UP000295371">
    <property type="component" value="Unassembled WGS sequence"/>
</dbReference>
<accession>A0A4R7J559</accession>
<dbReference type="CDD" id="cd00886">
    <property type="entry name" value="MogA_MoaB"/>
    <property type="match status" value="1"/>
</dbReference>
<dbReference type="InterPro" id="IPR036425">
    <property type="entry name" value="MoaB/Mog-like_dom_sf"/>
</dbReference>
<reference evidence="4 5" key="1">
    <citation type="submission" date="2019-03" db="EMBL/GenBank/DDBJ databases">
        <title>Genomic Encyclopedia of Archaeal and Bacterial Type Strains, Phase II (KMG-II): from individual species to whole genera.</title>
        <authorList>
            <person name="Goeker M."/>
        </authorList>
    </citation>
    <scope>NUCLEOTIDE SEQUENCE [LARGE SCALE GENOMIC DNA]</scope>
    <source>
        <strain evidence="4 5">DSM 24323</strain>
    </source>
</reference>
<feature type="domain" description="MoaB/Mog" evidence="3">
    <location>
        <begin position="1"/>
        <end position="144"/>
    </location>
</feature>
<dbReference type="PANTHER" id="PTHR43764">
    <property type="entry name" value="MOLYBDENUM COFACTOR BIOSYNTHESIS"/>
    <property type="match status" value="1"/>
</dbReference>
<dbReference type="EMBL" id="SOAW01000001">
    <property type="protein sequence ID" value="TDT32470.1"/>
    <property type="molecule type" value="Genomic_DNA"/>
</dbReference>
<keyword evidence="5" id="KW-1185">Reference proteome</keyword>
<dbReference type="GO" id="GO:0006777">
    <property type="term" value="P:Mo-molybdopterin cofactor biosynthetic process"/>
    <property type="evidence" value="ECO:0007669"/>
    <property type="project" value="UniProtKB-KW"/>
</dbReference>
<dbReference type="SUPFAM" id="SSF53218">
    <property type="entry name" value="Molybdenum cofactor biosynthesis proteins"/>
    <property type="match status" value="1"/>
</dbReference>
<sequence length="155" mass="15646">MVITVSTRAAAGERPDTTGPLIVEALKDWGFTLYPKVVVPDGDGIESALKAAVNSKVALVVTTGGTGISPTDRTPEATAALLDKTLFGLSAQIVARGVDNGVPEAVLSRGLAGVCGTTLVVNLPGSPGGVKDGLAVLEKVLPHAIGQIAGEDHEQ</sequence>
<evidence type="ECO:0000313" key="4">
    <source>
        <dbReference type="EMBL" id="TDT32470.1"/>
    </source>
</evidence>
<protein>
    <submittedName>
        <fullName evidence="4">Molybdenum cofactor synthesis domain-containing protein</fullName>
    </submittedName>
</protein>
<dbReference type="Pfam" id="PF00994">
    <property type="entry name" value="MoCF_biosynth"/>
    <property type="match status" value="1"/>
</dbReference>
<evidence type="ECO:0000259" key="3">
    <source>
        <dbReference type="SMART" id="SM00852"/>
    </source>
</evidence>
<dbReference type="AlphaFoldDB" id="A0A4R7J559"/>
<name>A0A4R7J559_9ACTN</name>
<dbReference type="InterPro" id="IPR008284">
    <property type="entry name" value="MoCF_biosynth_CS"/>
</dbReference>
<evidence type="ECO:0000256" key="1">
    <source>
        <dbReference type="ARBA" id="ARBA00005046"/>
    </source>
</evidence>
<dbReference type="PANTHER" id="PTHR43764:SF1">
    <property type="entry name" value="MOLYBDOPTERIN MOLYBDOTRANSFERASE"/>
    <property type="match status" value="1"/>
</dbReference>
<organism evidence="4 5">
    <name type="scientific">Naumannella halotolerans</name>
    <dbReference type="NCBI Taxonomy" id="993414"/>
    <lineage>
        <taxon>Bacteria</taxon>
        <taxon>Bacillati</taxon>
        <taxon>Actinomycetota</taxon>
        <taxon>Actinomycetes</taxon>
        <taxon>Propionibacteriales</taxon>
        <taxon>Propionibacteriaceae</taxon>
        <taxon>Naumannella</taxon>
    </lineage>
</organism>
<keyword evidence="2" id="KW-0501">Molybdenum cofactor biosynthesis</keyword>
<dbReference type="NCBIfam" id="TIGR00177">
    <property type="entry name" value="molyb_syn"/>
    <property type="match status" value="1"/>
</dbReference>
<comment type="pathway">
    <text evidence="1">Cofactor biosynthesis; molybdopterin biosynthesis.</text>
</comment>
<proteinExistence type="predicted"/>